<name>A0A402AL91_9CHLR</name>
<reference evidence="2" key="1">
    <citation type="submission" date="2018-12" db="EMBL/GenBank/DDBJ databases">
        <title>Tengunoibacter tsumagoiensis gen. nov., sp. nov., Dictyobacter kobayashii sp. nov., D. alpinus sp. nov., and D. joshuensis sp. nov. and description of Dictyobacteraceae fam. nov. within the order Ktedonobacterales isolated from Tengu-no-mugimeshi.</title>
        <authorList>
            <person name="Wang C.M."/>
            <person name="Zheng Y."/>
            <person name="Sakai Y."/>
            <person name="Toyoda A."/>
            <person name="Minakuchi Y."/>
            <person name="Abe K."/>
            <person name="Yokota A."/>
            <person name="Yabe S."/>
        </authorList>
    </citation>
    <scope>NUCLEOTIDE SEQUENCE [LARGE SCALE GENOMIC DNA]</scope>
    <source>
        <strain evidence="2">Uno11</strain>
    </source>
</reference>
<proteinExistence type="predicted"/>
<dbReference type="AlphaFoldDB" id="A0A402AL91"/>
<protein>
    <submittedName>
        <fullName evidence="1">Uncharacterized protein</fullName>
    </submittedName>
</protein>
<gene>
    <name evidence="1" type="ORF">KDK_37020</name>
</gene>
<sequence>MYSESKEITATDWWALGDTPVRRDSRVTYFIDGQATFLEMCLCFYACDTLYLPGQLGHGTGYTPGTRRGYTA</sequence>
<accession>A0A402AL91</accession>
<evidence type="ECO:0000313" key="2">
    <source>
        <dbReference type="Proteomes" id="UP000287188"/>
    </source>
</evidence>
<dbReference type="EMBL" id="BIFS01000001">
    <property type="protein sequence ID" value="GCE19902.1"/>
    <property type="molecule type" value="Genomic_DNA"/>
</dbReference>
<comment type="caution">
    <text evidence="1">The sequence shown here is derived from an EMBL/GenBank/DDBJ whole genome shotgun (WGS) entry which is preliminary data.</text>
</comment>
<evidence type="ECO:0000313" key="1">
    <source>
        <dbReference type="EMBL" id="GCE19902.1"/>
    </source>
</evidence>
<organism evidence="1 2">
    <name type="scientific">Dictyobacter kobayashii</name>
    <dbReference type="NCBI Taxonomy" id="2014872"/>
    <lineage>
        <taxon>Bacteria</taxon>
        <taxon>Bacillati</taxon>
        <taxon>Chloroflexota</taxon>
        <taxon>Ktedonobacteria</taxon>
        <taxon>Ktedonobacterales</taxon>
        <taxon>Dictyobacteraceae</taxon>
        <taxon>Dictyobacter</taxon>
    </lineage>
</organism>
<keyword evidence="2" id="KW-1185">Reference proteome</keyword>
<dbReference type="Proteomes" id="UP000287188">
    <property type="component" value="Unassembled WGS sequence"/>
</dbReference>